<dbReference type="Gene3D" id="3.90.550.10">
    <property type="entry name" value="Spore Coat Polysaccharide Biosynthesis Protein SpsA, Chain A"/>
    <property type="match status" value="1"/>
</dbReference>
<evidence type="ECO:0000256" key="2">
    <source>
        <dbReference type="ARBA" id="ARBA00022676"/>
    </source>
</evidence>
<organism evidence="5 6">
    <name type="scientific">Bacteroides eggerthii</name>
    <dbReference type="NCBI Taxonomy" id="28111"/>
    <lineage>
        <taxon>Bacteria</taxon>
        <taxon>Pseudomonadati</taxon>
        <taxon>Bacteroidota</taxon>
        <taxon>Bacteroidia</taxon>
        <taxon>Bacteroidales</taxon>
        <taxon>Bacteroidaceae</taxon>
        <taxon>Bacteroides</taxon>
    </lineage>
</organism>
<dbReference type="GO" id="GO:0016757">
    <property type="term" value="F:glycosyltransferase activity"/>
    <property type="evidence" value="ECO:0007669"/>
    <property type="project" value="UniProtKB-KW"/>
</dbReference>
<dbReference type="EC" id="2.4.-.-" evidence="5"/>
<dbReference type="PANTHER" id="PTHR43179">
    <property type="entry name" value="RHAMNOSYLTRANSFERASE WBBL"/>
    <property type="match status" value="1"/>
</dbReference>
<protein>
    <submittedName>
        <fullName evidence="5">Glycosyltransferase family 2 protein</fullName>
        <ecNumber evidence="5">2.4.-.-</ecNumber>
    </submittedName>
</protein>
<dbReference type="EMBL" id="JAUDCF010000010">
    <property type="protein sequence ID" value="MDM8145499.1"/>
    <property type="molecule type" value="Genomic_DNA"/>
</dbReference>
<dbReference type="CDD" id="cd04186">
    <property type="entry name" value="GT_2_like_c"/>
    <property type="match status" value="1"/>
</dbReference>
<dbReference type="Pfam" id="PF00535">
    <property type="entry name" value="Glycos_transf_2"/>
    <property type="match status" value="1"/>
</dbReference>
<name>A0ABT7U4P3_9BACE</name>
<feature type="domain" description="Glycosyltransferase 2-like" evidence="4">
    <location>
        <begin position="12"/>
        <end position="120"/>
    </location>
</feature>
<evidence type="ECO:0000313" key="5">
    <source>
        <dbReference type="EMBL" id="MDM8145499.1"/>
    </source>
</evidence>
<dbReference type="Proteomes" id="UP001228403">
    <property type="component" value="Unassembled WGS sequence"/>
</dbReference>
<keyword evidence="2 5" id="KW-0328">Glycosyltransferase</keyword>
<keyword evidence="6" id="KW-1185">Reference proteome</keyword>
<evidence type="ECO:0000259" key="4">
    <source>
        <dbReference type="Pfam" id="PF00535"/>
    </source>
</evidence>
<evidence type="ECO:0000313" key="6">
    <source>
        <dbReference type="Proteomes" id="UP001228403"/>
    </source>
</evidence>
<comment type="caution">
    <text evidence="5">The sequence shown here is derived from an EMBL/GenBank/DDBJ whole genome shotgun (WGS) entry which is preliminary data.</text>
</comment>
<gene>
    <name evidence="5" type="ORF">QUW02_06125</name>
</gene>
<accession>A0ABT7U4P3</accession>
<evidence type="ECO:0000256" key="1">
    <source>
        <dbReference type="ARBA" id="ARBA00006739"/>
    </source>
</evidence>
<reference evidence="6" key="1">
    <citation type="submission" date="2023-07" db="EMBL/GenBank/DDBJ databases">
        <title>Identification and characterization of horizontal gene transfer across gut microbiota members of farm animals based on homology search.</title>
        <authorList>
            <person name="Schwarzerova J."/>
            <person name="Nykrynova M."/>
            <person name="Jureckova K."/>
            <person name="Cejkova D."/>
            <person name="Rychlik I."/>
        </authorList>
    </citation>
    <scope>NUCLEOTIDE SEQUENCE [LARGE SCALE GENOMIC DNA]</scope>
    <source>
        <strain evidence="6">ET4</strain>
    </source>
</reference>
<dbReference type="InterPro" id="IPR001173">
    <property type="entry name" value="Glyco_trans_2-like"/>
</dbReference>
<proteinExistence type="inferred from homology"/>
<comment type="similarity">
    <text evidence="1">Belongs to the glycosyltransferase 2 family.</text>
</comment>
<dbReference type="SUPFAM" id="SSF53448">
    <property type="entry name" value="Nucleotide-diphospho-sugar transferases"/>
    <property type="match status" value="1"/>
</dbReference>
<dbReference type="InterPro" id="IPR029044">
    <property type="entry name" value="Nucleotide-diphossugar_trans"/>
</dbReference>
<evidence type="ECO:0000256" key="3">
    <source>
        <dbReference type="ARBA" id="ARBA00022679"/>
    </source>
</evidence>
<dbReference type="PANTHER" id="PTHR43179:SF12">
    <property type="entry name" value="GALACTOFURANOSYLTRANSFERASE GLFT2"/>
    <property type="match status" value="1"/>
</dbReference>
<keyword evidence="3 5" id="KW-0808">Transferase</keyword>
<sequence>MEKNNKRDRVAVVILNWNGRKMLEKFLAGVVAHTEPLGTVYVADNASTDDSIEYLRKEFPQVPLLILDKNYGFAEGYNRALEQINASYYLLLNSDVEVTPGWLDPLVRYMDSHPEVAACQPKLLSYFQKDSFEYAGAAGGYLDYLGYPFCRGRVLDTVETDRGQYDQITQIFWATGAALMIRSEDYWQAGGLDGDFFAHMEEIDLCWRLNTMGRKLVCIPDSVAYHWGGGTLPKENPRKTFLNFRNNLLMLYKNLPDQQLQKILFFRMLLDGVAAMQFLLKGQWGNFKAVIQAHNAYRSFKPKYRTKRLDTQSKAVSSSVSCIFPKSMVFLYLFRGQKNYSQLAGKNHFMD</sequence>